<reference evidence="2" key="2">
    <citation type="submission" date="2015-06" db="UniProtKB">
        <authorList>
            <consortium name="EnsemblProtists"/>
        </authorList>
    </citation>
    <scope>IDENTIFICATION</scope>
    <source>
        <strain evidence="2">Emoy2</strain>
    </source>
</reference>
<organism evidence="2 3">
    <name type="scientific">Hyaloperonospora arabidopsidis (strain Emoy2)</name>
    <name type="common">Downy mildew agent</name>
    <name type="synonym">Peronospora arabidopsidis</name>
    <dbReference type="NCBI Taxonomy" id="559515"/>
    <lineage>
        <taxon>Eukaryota</taxon>
        <taxon>Sar</taxon>
        <taxon>Stramenopiles</taxon>
        <taxon>Oomycota</taxon>
        <taxon>Peronosporomycetes</taxon>
        <taxon>Peronosporales</taxon>
        <taxon>Peronosporaceae</taxon>
        <taxon>Hyaloperonospora</taxon>
    </lineage>
</organism>
<dbReference type="EnsemblProtists" id="HpaT801535">
    <property type="protein sequence ID" value="HpaP801535"/>
    <property type="gene ID" value="HpaG801535"/>
</dbReference>
<name>M4B5I5_HYAAE</name>
<dbReference type="AlphaFoldDB" id="M4B5I5"/>
<dbReference type="InParanoid" id="M4B5I5"/>
<accession>M4B5I5</accession>
<proteinExistence type="predicted"/>
<feature type="transmembrane region" description="Helical" evidence="1">
    <location>
        <begin position="104"/>
        <end position="123"/>
    </location>
</feature>
<keyword evidence="1" id="KW-0472">Membrane</keyword>
<keyword evidence="1" id="KW-0812">Transmembrane</keyword>
<reference evidence="3" key="1">
    <citation type="journal article" date="2010" name="Science">
        <title>Signatures of adaptation to obligate biotrophy in the Hyaloperonospora arabidopsidis genome.</title>
        <authorList>
            <person name="Baxter L."/>
            <person name="Tripathy S."/>
            <person name="Ishaque N."/>
            <person name="Boot N."/>
            <person name="Cabral A."/>
            <person name="Kemen E."/>
            <person name="Thines M."/>
            <person name="Ah-Fong A."/>
            <person name="Anderson R."/>
            <person name="Badejoko W."/>
            <person name="Bittner-Eddy P."/>
            <person name="Boore J.L."/>
            <person name="Chibucos M.C."/>
            <person name="Coates M."/>
            <person name="Dehal P."/>
            <person name="Delehaunty K."/>
            <person name="Dong S."/>
            <person name="Downton P."/>
            <person name="Dumas B."/>
            <person name="Fabro G."/>
            <person name="Fronick C."/>
            <person name="Fuerstenberg S.I."/>
            <person name="Fulton L."/>
            <person name="Gaulin E."/>
            <person name="Govers F."/>
            <person name="Hughes L."/>
            <person name="Humphray S."/>
            <person name="Jiang R.H."/>
            <person name="Judelson H."/>
            <person name="Kamoun S."/>
            <person name="Kyung K."/>
            <person name="Meijer H."/>
            <person name="Minx P."/>
            <person name="Morris P."/>
            <person name="Nelson J."/>
            <person name="Phuntumart V."/>
            <person name="Qutob D."/>
            <person name="Rehmany A."/>
            <person name="Rougon-Cardoso A."/>
            <person name="Ryden P."/>
            <person name="Torto-Alalibo T."/>
            <person name="Studholme D."/>
            <person name="Wang Y."/>
            <person name="Win J."/>
            <person name="Wood J."/>
            <person name="Clifton S.W."/>
            <person name="Rogers J."/>
            <person name="Van den Ackerveken G."/>
            <person name="Jones J.D."/>
            <person name="McDowell J.M."/>
            <person name="Beynon J."/>
            <person name="Tyler B.M."/>
        </authorList>
    </citation>
    <scope>NUCLEOTIDE SEQUENCE [LARGE SCALE GENOMIC DNA]</scope>
    <source>
        <strain evidence="3">Emoy2</strain>
    </source>
</reference>
<evidence type="ECO:0000313" key="2">
    <source>
        <dbReference type="EnsemblProtists" id="HpaP801535"/>
    </source>
</evidence>
<dbReference type="VEuPathDB" id="FungiDB:HpaG801535"/>
<keyword evidence="1" id="KW-1133">Transmembrane helix</keyword>
<evidence type="ECO:0000256" key="1">
    <source>
        <dbReference type="SAM" id="Phobius"/>
    </source>
</evidence>
<evidence type="ECO:0000313" key="3">
    <source>
        <dbReference type="Proteomes" id="UP000011713"/>
    </source>
</evidence>
<sequence>MFSRDALCKQLDSRIKSWESFLSPHLFIKGYIQSPLTSCSVACRFTRIYYNYPNLCPIVYQSPTAPQNIYVFTEISFYVYSSFSSIPSIFSCAKPRLRSLFLSPLYFVSLVLAVILAVTQISFCGVEEQVRALCPAQRHIQQCRATRIGSTASSTCSNSKNNRCVNLKDSWFVNPNGQLHAWILSDSFNIVAFP</sequence>
<dbReference type="Proteomes" id="UP000011713">
    <property type="component" value="Unassembled WGS sequence"/>
</dbReference>
<dbReference type="EMBL" id="JH598388">
    <property type="status" value="NOT_ANNOTATED_CDS"/>
    <property type="molecule type" value="Genomic_DNA"/>
</dbReference>
<dbReference type="HOGENOM" id="CLU_1404935_0_0_1"/>
<protein>
    <submittedName>
        <fullName evidence="2">Uncharacterized protein</fullName>
    </submittedName>
</protein>
<keyword evidence="3" id="KW-1185">Reference proteome</keyword>